<keyword evidence="2" id="KW-0732">Signal</keyword>
<keyword evidence="4" id="KW-1185">Reference proteome</keyword>
<feature type="region of interest" description="Disordered" evidence="1">
    <location>
        <begin position="167"/>
        <end position="194"/>
    </location>
</feature>
<dbReference type="AlphaFoldDB" id="A0A1J1JA28"/>
<protein>
    <submittedName>
        <fullName evidence="3">CLUMA_CG021373, isoform A</fullName>
    </submittedName>
</protein>
<dbReference type="OrthoDB" id="8173223at2759"/>
<reference evidence="3 4" key="1">
    <citation type="submission" date="2015-04" db="EMBL/GenBank/DDBJ databases">
        <authorList>
            <person name="Syromyatnikov M.Y."/>
            <person name="Popov V.N."/>
        </authorList>
    </citation>
    <scope>NUCLEOTIDE SEQUENCE [LARGE SCALE GENOMIC DNA]</scope>
</reference>
<evidence type="ECO:0000256" key="2">
    <source>
        <dbReference type="SAM" id="SignalP"/>
    </source>
</evidence>
<feature type="chain" id="PRO_5012181858" evidence="2">
    <location>
        <begin position="29"/>
        <end position="247"/>
    </location>
</feature>
<evidence type="ECO:0000256" key="1">
    <source>
        <dbReference type="SAM" id="MobiDB-lite"/>
    </source>
</evidence>
<proteinExistence type="predicted"/>
<feature type="signal peptide" evidence="2">
    <location>
        <begin position="1"/>
        <end position="28"/>
    </location>
</feature>
<evidence type="ECO:0000313" key="3">
    <source>
        <dbReference type="EMBL" id="CRL08724.1"/>
    </source>
</evidence>
<dbReference type="Proteomes" id="UP000183832">
    <property type="component" value="Unassembled WGS sequence"/>
</dbReference>
<sequence length="247" mass="27919">MFFRIFIQTMRFLFFIVGTFVFISTAHAEESAEILLHNNDSFPMFSVVKNWTLICEELCSLDLSGPICGPDCPQSAVNSLKGESSEAINRKDNDFFQKHQKELCKTLCDNGLGGNRCDCLLKIIPAASHTTPRKKPDRREICLDFCRFHHFTLRGCSQCPFENKNTNRNRIKPSGIDEDLSEGKPQKSQQVMKNDSPLAPQIITLPTFETFVDLSIQAASTVAPTTPDWSLDRCAKKEQVAYYVIVI</sequence>
<name>A0A1J1JA28_9DIPT</name>
<evidence type="ECO:0000313" key="4">
    <source>
        <dbReference type="Proteomes" id="UP000183832"/>
    </source>
</evidence>
<organism evidence="3 4">
    <name type="scientific">Clunio marinus</name>
    <dbReference type="NCBI Taxonomy" id="568069"/>
    <lineage>
        <taxon>Eukaryota</taxon>
        <taxon>Metazoa</taxon>
        <taxon>Ecdysozoa</taxon>
        <taxon>Arthropoda</taxon>
        <taxon>Hexapoda</taxon>
        <taxon>Insecta</taxon>
        <taxon>Pterygota</taxon>
        <taxon>Neoptera</taxon>
        <taxon>Endopterygota</taxon>
        <taxon>Diptera</taxon>
        <taxon>Nematocera</taxon>
        <taxon>Chironomoidea</taxon>
        <taxon>Chironomidae</taxon>
        <taxon>Clunio</taxon>
    </lineage>
</organism>
<gene>
    <name evidence="3" type="ORF">CLUMA_CG021373</name>
</gene>
<dbReference type="EMBL" id="CVRI01000075">
    <property type="protein sequence ID" value="CRL08724.1"/>
    <property type="molecule type" value="Genomic_DNA"/>
</dbReference>
<accession>A0A1J1JA28</accession>